<dbReference type="Proteomes" id="UP001193734">
    <property type="component" value="Unassembled WGS sequence"/>
</dbReference>
<name>A0ABX2ASX3_9BACT</name>
<dbReference type="Gene3D" id="1.50.10.100">
    <property type="entry name" value="Chondroitin AC/alginate lyase"/>
    <property type="match status" value="1"/>
</dbReference>
<feature type="chain" id="PRO_5045264387" evidence="2">
    <location>
        <begin position="22"/>
        <end position="779"/>
    </location>
</feature>
<dbReference type="Gene3D" id="2.70.98.70">
    <property type="match status" value="1"/>
</dbReference>
<dbReference type="InterPro" id="IPR012480">
    <property type="entry name" value="Hepar_II_III_C"/>
</dbReference>
<sequence length="779" mass="87484">MKRKAMISLCLCLCMQFSGHAQDYDASKLKQRVDVYMNKVAVQSDWLTSRLQMYWHSHATDVYVNGETFDHAGGNRAPVPTVRFNGTRSNGAAYSRPKLEDIVPYDDDAQSNVTYINKATGIKEKVSPAKTGCNIAGVNREILGIARDAARIFAATGDTAYANLARPVLDTYLKGIYHRNVPTDLMHGHMQTLVGMTTFEVIHEDAVNEVTETYRLLVPRYGRSDLHEAAMKKWAENIIANGVPHNNWNLFQAEFVAKIASALQPNSAYSDGKGREYYQDRVLNKSSIRQWSMKRMTDYCFDHNTAIWYESPGYSTTVLNDFASFANRMDVEAGMDMFKDLPVLKRAVMASPQYLMPNRMICGFGDTHPNYLSMRAADQVLDYARRHGDKALEQEFVGLKEAIASDAPKEKIEQYVSPSFYAPNVSWLMQRTGMDERHDLAISLNGSLGNHMHANGISMELYGKGFVLGPDGGIGRTLYSGDDYKEYYSQFPAHNTVCVNGKSGYAVMMSNHAFKVEARYPDTNDKVGFGPATFSQVSFVEPETQARQMRTNGIVRTSDAGGYYIDIFRSRAVGDGQFHDYFYHNLGQTMTLTGADNGDLALKPSEELAFAGGNLYAYSYIYDKKSARTGNDVKATFTTECPDGRKIDMTMWMQGYRDREVFKALSPVNLEYERLPKFMPYNVGEQPVLTYVARQCGEAWTKPFVAVFEPSDTDEPSEIRTVEFFKPSGKDAVGIKVVLKNGRTDYIFSAPQKTKMKYDGMKVDAVYSIISNGKTILCR</sequence>
<feature type="domain" description="Endo-acting ulvan lyase 2nd" evidence="4">
    <location>
        <begin position="306"/>
        <end position="397"/>
    </location>
</feature>
<organism evidence="5 6">
    <name type="scientific">Xylanibacter rodentium</name>
    <dbReference type="NCBI Taxonomy" id="2736289"/>
    <lineage>
        <taxon>Bacteria</taxon>
        <taxon>Pseudomonadati</taxon>
        <taxon>Bacteroidota</taxon>
        <taxon>Bacteroidia</taxon>
        <taxon>Bacteroidales</taxon>
        <taxon>Prevotellaceae</taxon>
        <taxon>Xylanibacter</taxon>
    </lineage>
</organism>
<gene>
    <name evidence="5" type="ORF">HPS55_04840</name>
</gene>
<dbReference type="EMBL" id="JABKKE010000006">
    <property type="protein sequence ID" value="NPE13661.1"/>
    <property type="molecule type" value="Genomic_DNA"/>
</dbReference>
<evidence type="ECO:0000256" key="2">
    <source>
        <dbReference type="SAM" id="SignalP"/>
    </source>
</evidence>
<keyword evidence="2" id="KW-0732">Signal</keyword>
<keyword evidence="5" id="KW-0378">Hydrolase</keyword>
<evidence type="ECO:0000259" key="4">
    <source>
        <dbReference type="Pfam" id="PF26377"/>
    </source>
</evidence>
<dbReference type="SUPFAM" id="SSF48230">
    <property type="entry name" value="Chondroitin AC/alginate lyase"/>
    <property type="match status" value="1"/>
</dbReference>
<dbReference type="Pfam" id="PF26377">
    <property type="entry name" value="Ulvan_lyase_2nd"/>
    <property type="match status" value="1"/>
</dbReference>
<keyword evidence="6" id="KW-1185">Reference proteome</keyword>
<dbReference type="Pfam" id="PF07940">
    <property type="entry name" value="Hepar_II_III_C"/>
    <property type="match status" value="1"/>
</dbReference>
<dbReference type="InterPro" id="IPR058849">
    <property type="entry name" value="Ulvan_lyase_2nd"/>
</dbReference>
<dbReference type="InterPro" id="IPR008929">
    <property type="entry name" value="Chondroitin_lyas"/>
</dbReference>
<dbReference type="GeneID" id="82157087"/>
<protein>
    <submittedName>
        <fullName evidence="5">Six-hairpin glycosidase</fullName>
    </submittedName>
</protein>
<dbReference type="GO" id="GO:0016798">
    <property type="term" value="F:hydrolase activity, acting on glycosyl bonds"/>
    <property type="evidence" value="ECO:0007669"/>
    <property type="project" value="UniProtKB-KW"/>
</dbReference>
<keyword evidence="5" id="KW-0326">Glycosidase</keyword>
<comment type="caution">
    <text evidence="5">The sequence shown here is derived from an EMBL/GenBank/DDBJ whole genome shotgun (WGS) entry which is preliminary data.</text>
</comment>
<evidence type="ECO:0000313" key="5">
    <source>
        <dbReference type="EMBL" id="NPE13661.1"/>
    </source>
</evidence>
<reference evidence="5 6" key="1">
    <citation type="submission" date="2020-05" db="EMBL/GenBank/DDBJ databases">
        <title>Distinct polysaccharide utilization as determinants for interspecies competition between intestinal Prevotella spp.</title>
        <authorList>
            <person name="Galvez E.J.C."/>
            <person name="Iljazovic A."/>
            <person name="Strowig T."/>
        </authorList>
    </citation>
    <scope>NUCLEOTIDE SEQUENCE [LARGE SCALE GENOMIC DNA]</scope>
    <source>
        <strain evidence="5 6">PROD</strain>
    </source>
</reference>
<comment type="subcellular location">
    <subcellularLocation>
        <location evidence="1">Cell envelope</location>
    </subcellularLocation>
</comment>
<proteinExistence type="predicted"/>
<accession>A0ABX2ASX3</accession>
<dbReference type="RefSeq" id="WP_172176957.1">
    <property type="nucleotide sequence ID" value="NZ_CASGIA010000002.1"/>
</dbReference>
<evidence type="ECO:0000259" key="3">
    <source>
        <dbReference type="Pfam" id="PF07940"/>
    </source>
</evidence>
<evidence type="ECO:0000256" key="1">
    <source>
        <dbReference type="ARBA" id="ARBA00004196"/>
    </source>
</evidence>
<evidence type="ECO:0000313" key="6">
    <source>
        <dbReference type="Proteomes" id="UP001193734"/>
    </source>
</evidence>
<feature type="domain" description="Heparinase II/III-like C-terminal" evidence="3">
    <location>
        <begin position="445"/>
        <end position="509"/>
    </location>
</feature>
<feature type="signal peptide" evidence="2">
    <location>
        <begin position="1"/>
        <end position="21"/>
    </location>
</feature>